<evidence type="ECO:0000256" key="5">
    <source>
        <dbReference type="RuleBase" id="RU003910"/>
    </source>
</evidence>
<keyword evidence="4" id="KW-0699">rRNA-binding</keyword>
<keyword evidence="4" id="KW-0694">RNA-binding</keyword>
<reference evidence="6 7" key="1">
    <citation type="submission" date="2013-12" db="EMBL/GenBank/DDBJ databases">
        <authorList>
            <consortium name="DOE Joint Genome Institute"/>
            <person name="Eisen J."/>
            <person name="Huntemann M."/>
            <person name="Han J."/>
            <person name="Chen A."/>
            <person name="Kyrpides N."/>
            <person name="Mavromatis K."/>
            <person name="Markowitz V."/>
            <person name="Palaniappan K."/>
            <person name="Ivanova N."/>
            <person name="Schaumberg A."/>
            <person name="Pati A."/>
            <person name="Liolios K."/>
            <person name="Nordberg H.P."/>
            <person name="Cantor M.N."/>
            <person name="Hua S.X."/>
            <person name="Woyke T."/>
        </authorList>
    </citation>
    <scope>NUCLEOTIDE SEQUENCE [LARGE SCALE GENOMIC DNA]</scope>
    <source>
        <strain evidence="6 7">DSM 23557</strain>
    </source>
</reference>
<dbReference type="PATRIC" id="fig|75906.3.peg.1517"/>
<dbReference type="InterPro" id="IPR001648">
    <property type="entry name" value="Ribosomal_bS18"/>
</dbReference>
<evidence type="ECO:0000256" key="2">
    <source>
        <dbReference type="ARBA" id="ARBA00022980"/>
    </source>
</evidence>
<dbReference type="GO" id="GO:0022627">
    <property type="term" value="C:cytosolic small ribosomal subunit"/>
    <property type="evidence" value="ECO:0007669"/>
    <property type="project" value="TreeGrafter"/>
</dbReference>
<dbReference type="PRINTS" id="PR00974">
    <property type="entry name" value="RIBOSOMALS18"/>
</dbReference>
<dbReference type="InterPro" id="IPR036870">
    <property type="entry name" value="Ribosomal_bS18_sf"/>
</dbReference>
<dbReference type="AlphaFoldDB" id="W0DE31"/>
<dbReference type="RefSeq" id="WP_025306688.1">
    <property type="nucleotide sequence ID" value="NZ_CP007028.1"/>
</dbReference>
<dbReference type="OrthoDB" id="9812008at2"/>
<comment type="subunit">
    <text evidence="4">Part of the 30S ribosomal subunit. Forms a tight heterodimer with protein bS6.</text>
</comment>
<keyword evidence="2 4" id="KW-0689">Ribosomal protein</keyword>
<dbReference type="SUPFAM" id="SSF46911">
    <property type="entry name" value="Ribosomal protein S18"/>
    <property type="match status" value="1"/>
</dbReference>
<evidence type="ECO:0000256" key="4">
    <source>
        <dbReference type="HAMAP-Rule" id="MF_00270"/>
    </source>
</evidence>
<sequence>MEIKKGAKKTCYFCEKGKDPSYKEYEELAKFLSERGKIIGRRQTGVCAKHQRILSREIKRARQLALLPYLIT</sequence>
<protein>
    <recommendedName>
        <fullName evidence="4">Small ribosomal subunit protein bS18</fullName>
    </recommendedName>
</protein>
<evidence type="ECO:0000313" key="7">
    <source>
        <dbReference type="Proteomes" id="UP000018914"/>
    </source>
</evidence>
<dbReference type="EMBL" id="CP007028">
    <property type="protein sequence ID" value="AHE96611.1"/>
    <property type="molecule type" value="Genomic_DNA"/>
</dbReference>
<proteinExistence type="inferred from homology"/>
<evidence type="ECO:0000313" key="6">
    <source>
        <dbReference type="EMBL" id="AHE96611.1"/>
    </source>
</evidence>
<evidence type="ECO:0000256" key="1">
    <source>
        <dbReference type="ARBA" id="ARBA00005589"/>
    </source>
</evidence>
<dbReference type="HOGENOM" id="CLU_148710_2_2_0"/>
<dbReference type="GO" id="GO:0070181">
    <property type="term" value="F:small ribosomal subunit rRNA binding"/>
    <property type="evidence" value="ECO:0007669"/>
    <property type="project" value="TreeGrafter"/>
</dbReference>
<dbReference type="Pfam" id="PF01084">
    <property type="entry name" value="Ribosomal_S18"/>
    <property type="match status" value="1"/>
</dbReference>
<keyword evidence="3 4" id="KW-0687">Ribonucleoprotein</keyword>
<dbReference type="Gene3D" id="4.10.640.10">
    <property type="entry name" value="Ribosomal protein S18"/>
    <property type="match status" value="1"/>
</dbReference>
<dbReference type="NCBIfam" id="TIGR00165">
    <property type="entry name" value="S18"/>
    <property type="match status" value="1"/>
</dbReference>
<name>W0DE31_9AQUI</name>
<organism evidence="7">
    <name type="scientific">Thermocrinis ruber</name>
    <dbReference type="NCBI Taxonomy" id="75906"/>
    <lineage>
        <taxon>Bacteria</taxon>
        <taxon>Pseudomonadati</taxon>
        <taxon>Aquificota</taxon>
        <taxon>Aquificia</taxon>
        <taxon>Aquificales</taxon>
        <taxon>Aquificaceae</taxon>
        <taxon>Thermocrinis</taxon>
    </lineage>
</organism>
<gene>
    <name evidence="4" type="primary">rpsR</name>
    <name evidence="6" type="ORF">THERU_07870</name>
</gene>
<dbReference type="eggNOG" id="COG0238">
    <property type="taxonomic scope" value="Bacteria"/>
</dbReference>
<dbReference type="HAMAP" id="MF_00270">
    <property type="entry name" value="Ribosomal_bS18"/>
    <property type="match status" value="1"/>
</dbReference>
<accession>W0DE31</accession>
<dbReference type="KEGG" id="trd:THERU_07870"/>
<dbReference type="PANTHER" id="PTHR13479:SF40">
    <property type="entry name" value="SMALL RIBOSOMAL SUBUNIT PROTEIN BS18M"/>
    <property type="match status" value="1"/>
</dbReference>
<comment type="function">
    <text evidence="4">Binds as a heterodimer with protein bS6 to the central domain of the 16S rRNA, where it helps stabilize the platform of the 30S subunit.</text>
</comment>
<dbReference type="GO" id="GO:0003735">
    <property type="term" value="F:structural constituent of ribosome"/>
    <property type="evidence" value="ECO:0007669"/>
    <property type="project" value="InterPro"/>
</dbReference>
<dbReference type="PANTHER" id="PTHR13479">
    <property type="entry name" value="30S RIBOSOMAL PROTEIN S18"/>
    <property type="match status" value="1"/>
</dbReference>
<dbReference type="GO" id="GO:0006412">
    <property type="term" value="P:translation"/>
    <property type="evidence" value="ECO:0007669"/>
    <property type="project" value="UniProtKB-UniRule"/>
</dbReference>
<comment type="similarity">
    <text evidence="1 4 5">Belongs to the bacterial ribosomal protein bS18 family.</text>
</comment>
<dbReference type="STRING" id="75906.THERU_07870"/>
<evidence type="ECO:0000256" key="3">
    <source>
        <dbReference type="ARBA" id="ARBA00023274"/>
    </source>
</evidence>
<keyword evidence="7" id="KW-1185">Reference proteome</keyword>
<dbReference type="Proteomes" id="UP000018914">
    <property type="component" value="Chromosome"/>
</dbReference>